<protein>
    <submittedName>
        <fullName evidence="1">Uncharacterized protein</fullName>
    </submittedName>
</protein>
<comment type="caution">
    <text evidence="1">The sequence shown here is derived from an EMBL/GenBank/DDBJ whole genome shotgun (WGS) entry which is preliminary data.</text>
</comment>
<evidence type="ECO:0000313" key="2">
    <source>
        <dbReference type="Proteomes" id="UP001144372"/>
    </source>
</evidence>
<accession>A0A9W6FV09</accession>
<organism evidence="1 2">
    <name type="scientific">Desulforhabdus amnigena</name>
    <dbReference type="NCBI Taxonomy" id="40218"/>
    <lineage>
        <taxon>Bacteria</taxon>
        <taxon>Pseudomonadati</taxon>
        <taxon>Thermodesulfobacteriota</taxon>
        <taxon>Syntrophobacteria</taxon>
        <taxon>Syntrophobacterales</taxon>
        <taxon>Syntrophobacteraceae</taxon>
        <taxon>Desulforhabdus</taxon>
    </lineage>
</organism>
<name>A0A9W6FV09_9BACT</name>
<sequence length="74" mass="8605">MKFQCIRCQITWGEGNPEIEGYSHGLCKYCLKEALTPLYRNRQTKEGNFDCFGKACGFCDQYTCKYRDLCLSNI</sequence>
<gene>
    <name evidence="1" type="ORF">DAMNIGENAA_27910</name>
</gene>
<reference evidence="1" key="1">
    <citation type="submission" date="2022-12" db="EMBL/GenBank/DDBJ databases">
        <title>Reference genome sequencing for broad-spectrum identification of bacterial and archaeal isolates by mass spectrometry.</title>
        <authorList>
            <person name="Sekiguchi Y."/>
            <person name="Tourlousse D.M."/>
        </authorList>
    </citation>
    <scope>NUCLEOTIDE SEQUENCE</scope>
    <source>
        <strain evidence="1">ASRB1</strain>
    </source>
</reference>
<dbReference type="AlphaFoldDB" id="A0A9W6FV09"/>
<dbReference type="Proteomes" id="UP001144372">
    <property type="component" value="Unassembled WGS sequence"/>
</dbReference>
<evidence type="ECO:0000313" key="1">
    <source>
        <dbReference type="EMBL" id="GLI35358.1"/>
    </source>
</evidence>
<proteinExistence type="predicted"/>
<keyword evidence="2" id="KW-1185">Reference proteome</keyword>
<dbReference type="EMBL" id="BSDR01000001">
    <property type="protein sequence ID" value="GLI35358.1"/>
    <property type="molecule type" value="Genomic_DNA"/>
</dbReference>